<dbReference type="Pfam" id="PF01494">
    <property type="entry name" value="FAD_binding_3"/>
    <property type="match status" value="1"/>
</dbReference>
<organism evidence="7 8">
    <name type="scientific">Dendryphion nanum</name>
    <dbReference type="NCBI Taxonomy" id="256645"/>
    <lineage>
        <taxon>Eukaryota</taxon>
        <taxon>Fungi</taxon>
        <taxon>Dikarya</taxon>
        <taxon>Ascomycota</taxon>
        <taxon>Pezizomycotina</taxon>
        <taxon>Dothideomycetes</taxon>
        <taxon>Pleosporomycetidae</taxon>
        <taxon>Pleosporales</taxon>
        <taxon>Torulaceae</taxon>
        <taxon>Dendryphion</taxon>
    </lineage>
</organism>
<name>A0A9P9DV09_9PLEO</name>
<dbReference type="GO" id="GO:0004497">
    <property type="term" value="F:monooxygenase activity"/>
    <property type="evidence" value="ECO:0007669"/>
    <property type="project" value="UniProtKB-KW"/>
</dbReference>
<dbReference type="PRINTS" id="PR00420">
    <property type="entry name" value="RNGMNOXGNASE"/>
</dbReference>
<dbReference type="OrthoDB" id="1047367at2759"/>
<dbReference type="PANTHER" id="PTHR13789">
    <property type="entry name" value="MONOOXYGENASE"/>
    <property type="match status" value="1"/>
</dbReference>
<evidence type="ECO:0000313" key="8">
    <source>
        <dbReference type="Proteomes" id="UP000700596"/>
    </source>
</evidence>
<reference evidence="7" key="1">
    <citation type="journal article" date="2021" name="Nat. Commun.">
        <title>Genetic determinants of endophytism in the Arabidopsis root mycobiome.</title>
        <authorList>
            <person name="Mesny F."/>
            <person name="Miyauchi S."/>
            <person name="Thiergart T."/>
            <person name="Pickel B."/>
            <person name="Atanasova L."/>
            <person name="Karlsson M."/>
            <person name="Huettel B."/>
            <person name="Barry K.W."/>
            <person name="Haridas S."/>
            <person name="Chen C."/>
            <person name="Bauer D."/>
            <person name="Andreopoulos W."/>
            <person name="Pangilinan J."/>
            <person name="LaButti K."/>
            <person name="Riley R."/>
            <person name="Lipzen A."/>
            <person name="Clum A."/>
            <person name="Drula E."/>
            <person name="Henrissat B."/>
            <person name="Kohler A."/>
            <person name="Grigoriev I.V."/>
            <person name="Martin F.M."/>
            <person name="Hacquard S."/>
        </authorList>
    </citation>
    <scope>NUCLEOTIDE SEQUENCE</scope>
    <source>
        <strain evidence="7">MPI-CAGE-CH-0243</strain>
    </source>
</reference>
<keyword evidence="4" id="KW-0560">Oxidoreductase</keyword>
<evidence type="ECO:0000313" key="7">
    <source>
        <dbReference type="EMBL" id="KAH7125768.1"/>
    </source>
</evidence>
<dbReference type="Proteomes" id="UP000700596">
    <property type="component" value="Unassembled WGS sequence"/>
</dbReference>
<evidence type="ECO:0000256" key="4">
    <source>
        <dbReference type="ARBA" id="ARBA00023002"/>
    </source>
</evidence>
<protein>
    <recommendedName>
        <fullName evidence="6">FAD-binding domain-containing protein</fullName>
    </recommendedName>
</protein>
<dbReference type="InterPro" id="IPR002938">
    <property type="entry name" value="FAD-bd"/>
</dbReference>
<dbReference type="InterPro" id="IPR036188">
    <property type="entry name" value="FAD/NAD-bd_sf"/>
</dbReference>
<proteinExistence type="inferred from homology"/>
<keyword evidence="2" id="KW-0285">Flavoprotein</keyword>
<keyword evidence="3" id="KW-0274">FAD</keyword>
<dbReference type="AlphaFoldDB" id="A0A9P9DV09"/>
<evidence type="ECO:0000256" key="3">
    <source>
        <dbReference type="ARBA" id="ARBA00022827"/>
    </source>
</evidence>
<evidence type="ECO:0000259" key="6">
    <source>
        <dbReference type="Pfam" id="PF01494"/>
    </source>
</evidence>
<dbReference type="Gene3D" id="3.50.50.60">
    <property type="entry name" value="FAD/NAD(P)-binding domain"/>
    <property type="match status" value="1"/>
</dbReference>
<keyword evidence="5" id="KW-0503">Monooxygenase</keyword>
<evidence type="ECO:0000256" key="1">
    <source>
        <dbReference type="ARBA" id="ARBA00007992"/>
    </source>
</evidence>
<keyword evidence="8" id="KW-1185">Reference proteome</keyword>
<gene>
    <name evidence="7" type="ORF">B0J11DRAFT_487686</name>
</gene>
<dbReference type="Pfam" id="PF13450">
    <property type="entry name" value="NAD_binding_8"/>
    <property type="match status" value="1"/>
</dbReference>
<dbReference type="FunFam" id="3.50.50.60:FF:000201">
    <property type="entry name" value="Salicylate hydroxylase protein"/>
    <property type="match status" value="1"/>
</dbReference>
<sequence>MPSSTGWRGLDFAIIGGGIGGLAAAISLRRAGHAVTIYERADFVGEVGASISCAANGTRWLHEWNVEIAKGDPVVLRQLINRDWATGEPVSVYDLSDYEEKWGYVYNMFHRQYMHAMLLECATQEAGEGVPVKLLLNRKCVAIELDMGIITFENGATAEHDVIVGADGIGSKVRNLIGINPEKKPSSSSCLHANVDTATAVKMGLVDYSQHSALEYWGGHNQVSKIVLSPCNGGSLLSYYCFFPREKGDYANQNWDSEATVEELTAPFPDLDPQVLNHLKIGSDVKPWRLWVHEPYPWWQKGVVCVMGDAAHPMMPDQSQGACMAIEDAACLGIVFGKSFFTGNVRDALFLYERVRKPRATKVQAASARARENIHERIGFSSNTNNSLYNVKDESNKLTIEEMNEYDMHADVAQKARETFVTVETERASL</sequence>
<comment type="similarity">
    <text evidence="1">Belongs to the paxM FAD-dependent monooxygenase family.</text>
</comment>
<evidence type="ECO:0000256" key="2">
    <source>
        <dbReference type="ARBA" id="ARBA00022630"/>
    </source>
</evidence>
<accession>A0A9P9DV09</accession>
<dbReference type="PANTHER" id="PTHR13789:SF172">
    <property type="entry name" value="HYDROXYLASE, PUTATIVE (AFU_ORTHOLOGUE AFUA_1G12410)-RELATED"/>
    <property type="match status" value="1"/>
</dbReference>
<dbReference type="InterPro" id="IPR050493">
    <property type="entry name" value="FAD-dep_Monooxygenase_BioMet"/>
</dbReference>
<feature type="domain" description="FAD-binding" evidence="6">
    <location>
        <begin position="161"/>
        <end position="364"/>
    </location>
</feature>
<comment type="caution">
    <text evidence="7">The sequence shown here is derived from an EMBL/GenBank/DDBJ whole genome shotgun (WGS) entry which is preliminary data.</text>
</comment>
<dbReference type="SUPFAM" id="SSF51905">
    <property type="entry name" value="FAD/NAD(P)-binding domain"/>
    <property type="match status" value="1"/>
</dbReference>
<evidence type="ECO:0000256" key="5">
    <source>
        <dbReference type="ARBA" id="ARBA00023033"/>
    </source>
</evidence>
<dbReference type="EMBL" id="JAGMWT010000007">
    <property type="protein sequence ID" value="KAH7125768.1"/>
    <property type="molecule type" value="Genomic_DNA"/>
</dbReference>
<dbReference type="GO" id="GO:0071949">
    <property type="term" value="F:FAD binding"/>
    <property type="evidence" value="ECO:0007669"/>
    <property type="project" value="InterPro"/>
</dbReference>
<dbReference type="SUPFAM" id="SSF54373">
    <property type="entry name" value="FAD-linked reductases, C-terminal domain"/>
    <property type="match status" value="1"/>
</dbReference>